<keyword evidence="1" id="KW-1133">Transmembrane helix</keyword>
<comment type="caution">
    <text evidence="2">The sequence shown here is derived from an EMBL/GenBank/DDBJ whole genome shotgun (WGS) entry which is preliminary data.</text>
</comment>
<dbReference type="PANTHER" id="PTHR33471:SF7">
    <property type="entry name" value="ATP-DEPENDENT ZINC METALLOPROTEASE-RELATED"/>
    <property type="match status" value="1"/>
</dbReference>
<organism evidence="2 3">
    <name type="scientific">Microcystis aeruginosa NIES-44</name>
    <dbReference type="NCBI Taxonomy" id="449439"/>
    <lineage>
        <taxon>Bacteria</taxon>
        <taxon>Bacillati</taxon>
        <taxon>Cyanobacteriota</taxon>
        <taxon>Cyanophyceae</taxon>
        <taxon>Oscillatoriophycideae</taxon>
        <taxon>Chroococcales</taxon>
        <taxon>Microcystaceae</taxon>
        <taxon>Microcystis</taxon>
    </lineage>
</organism>
<evidence type="ECO:0000313" key="3">
    <source>
        <dbReference type="Proteomes" id="UP000030321"/>
    </source>
</evidence>
<keyword evidence="1" id="KW-0472">Membrane</keyword>
<reference evidence="3" key="1">
    <citation type="journal article" date="2015" name="Genome">
        <title>Whole Genome Sequence of the Non-Microcystin-Producing Microcystis aeruginosa Strain NIES-44.</title>
        <authorList>
            <person name="Okano K."/>
            <person name="Miyata N."/>
            <person name="Ozaki Y."/>
        </authorList>
    </citation>
    <scope>NUCLEOTIDE SEQUENCE [LARGE SCALE GENOMIC DNA]</scope>
    <source>
        <strain evidence="3">NIES-44</strain>
    </source>
</reference>
<dbReference type="SUPFAM" id="SSF140990">
    <property type="entry name" value="FtsH protease domain-like"/>
    <property type="match status" value="1"/>
</dbReference>
<dbReference type="RefSeq" id="WP_045357602.1">
    <property type="nucleotide sequence ID" value="NZ_BBPA01000018.1"/>
</dbReference>
<keyword evidence="1" id="KW-0812">Transmembrane</keyword>
<name>A0A0A1VRG7_MICAE</name>
<protein>
    <recommendedName>
        <fullName evidence="4">ATP-dependent Zn protease</fullName>
    </recommendedName>
</protein>
<evidence type="ECO:0000256" key="1">
    <source>
        <dbReference type="SAM" id="Phobius"/>
    </source>
</evidence>
<proteinExistence type="predicted"/>
<dbReference type="GO" id="GO:0004176">
    <property type="term" value="F:ATP-dependent peptidase activity"/>
    <property type="evidence" value="ECO:0007669"/>
    <property type="project" value="InterPro"/>
</dbReference>
<dbReference type="InterPro" id="IPR037219">
    <property type="entry name" value="Peptidase_M41-like"/>
</dbReference>
<dbReference type="PANTHER" id="PTHR33471">
    <property type="entry name" value="ATP-DEPENDENT ZINC METALLOPROTEASE-RELATED"/>
    <property type="match status" value="1"/>
</dbReference>
<dbReference type="Gene3D" id="1.20.58.760">
    <property type="entry name" value="Peptidase M41"/>
    <property type="match status" value="1"/>
</dbReference>
<dbReference type="AlphaFoldDB" id="A0A0A1VRG7"/>
<evidence type="ECO:0000313" key="2">
    <source>
        <dbReference type="EMBL" id="GAL92028.1"/>
    </source>
</evidence>
<sequence>MEQTALNLIAITVFSITLSVFVTPLLSISPFVPALATFSLLGLVTVDTLTFNNRGVTLLLDALSPSKHRQRVIHHEAGHFLTAYILGIPIASYSLTAWEAFRQGQEGVGGVQFDLADLEQKVKNFTDFPAFLERISTVWMAGIAAETLVYGKAAGGESDRFYLQSALKLAGVPENNYAQKERWSLLQAKTLLEKQQTAYQALVIAMEKRASVEECCRVISESLV</sequence>
<dbReference type="EMBL" id="BBPA01000018">
    <property type="protein sequence ID" value="GAL92028.1"/>
    <property type="molecule type" value="Genomic_DNA"/>
</dbReference>
<dbReference type="GO" id="GO:0006508">
    <property type="term" value="P:proteolysis"/>
    <property type="evidence" value="ECO:0007669"/>
    <property type="project" value="InterPro"/>
</dbReference>
<feature type="transmembrane region" description="Helical" evidence="1">
    <location>
        <begin position="5"/>
        <end position="25"/>
    </location>
</feature>
<dbReference type="GO" id="GO:0005524">
    <property type="term" value="F:ATP binding"/>
    <property type="evidence" value="ECO:0007669"/>
    <property type="project" value="InterPro"/>
</dbReference>
<evidence type="ECO:0008006" key="4">
    <source>
        <dbReference type="Google" id="ProtNLM"/>
    </source>
</evidence>
<accession>A0A0A1VRG7</accession>
<dbReference type="GO" id="GO:0004222">
    <property type="term" value="F:metalloendopeptidase activity"/>
    <property type="evidence" value="ECO:0007669"/>
    <property type="project" value="InterPro"/>
</dbReference>
<dbReference type="Proteomes" id="UP000030321">
    <property type="component" value="Unassembled WGS sequence"/>
</dbReference>
<gene>
    <name evidence="2" type="ORF">N44_00316</name>
</gene>